<protein>
    <recommendedName>
        <fullName evidence="3">Glycosyltransferase subfamily 4-like N-terminal domain-containing protein</fullName>
    </recommendedName>
</protein>
<evidence type="ECO:0000313" key="4">
    <source>
        <dbReference type="EMBL" id="OAH09613.1"/>
    </source>
</evidence>
<evidence type="ECO:0000259" key="3">
    <source>
        <dbReference type="Pfam" id="PF13439"/>
    </source>
</evidence>
<sequence length="373" mass="39872">MTHVTVVQPYLARYRVPFFERLAADLALRGIDLTVAHGRPTGALAARGDSCRLPGSVQLAQRVFHIGGRELLWRRIGDLARGADVLILEQALRNLESYPWLACRGGPAVALFGHGRTYTRRAGPLARAAKSALTRRADWFFAYTEQGARHVAREGFPADRITVVDNAIDTTALAAAVDAVTEEELAAFRRRHALEPGRTALYLGGLDGPKRIPFLLAAAAHAAERLPGFRLLVAGDGEERARVRAAQAAGRCVVYLGPLSGRAKALAGAASDVLMLPGLVGLAAVDSFALRCPLVASPDADHAPEFGYLEHGRNALIVPGGARAYGEAVAGLLTRPALLETLRRACRSDAARYTVEGMSARSVEGIERLLAAR</sequence>
<evidence type="ECO:0000313" key="5">
    <source>
        <dbReference type="Proteomes" id="UP000077381"/>
    </source>
</evidence>
<dbReference type="EMBL" id="LOHS01000194">
    <property type="protein sequence ID" value="OAH09613.1"/>
    <property type="molecule type" value="Genomic_DNA"/>
</dbReference>
<feature type="domain" description="Glycosyltransferase subfamily 4-like N-terminal" evidence="3">
    <location>
        <begin position="20"/>
        <end position="171"/>
    </location>
</feature>
<dbReference type="Proteomes" id="UP000077381">
    <property type="component" value="Unassembled WGS sequence"/>
</dbReference>
<proteinExistence type="predicted"/>
<dbReference type="PANTHER" id="PTHR45947:SF3">
    <property type="entry name" value="SULFOQUINOVOSYL TRANSFERASE SQD2"/>
    <property type="match status" value="1"/>
</dbReference>
<dbReference type="InterPro" id="IPR050194">
    <property type="entry name" value="Glycosyltransferase_grp1"/>
</dbReference>
<reference evidence="4 5" key="1">
    <citation type="submission" date="2015-12" db="EMBL/GenBank/DDBJ databases">
        <title>Genome sequence of Streptomyces sp. G25.</title>
        <authorList>
            <person name="Poehlein A."/>
            <person name="Roettig A."/>
            <person name="Hiessl S."/>
            <person name="Hauschild P."/>
            <person name="Schauer J."/>
            <person name="Madkour M.H."/>
            <person name="Al-Ansari A.M."/>
            <person name="Almakishah N.H."/>
            <person name="Steinbuechel A."/>
            <person name="Daniel R."/>
        </authorList>
    </citation>
    <scope>NUCLEOTIDE SEQUENCE [LARGE SCALE GENOMIC DNA]</scope>
    <source>
        <strain evidence="5">G25(2015)</strain>
    </source>
</reference>
<accession>A0A177HEX1</accession>
<dbReference type="InterPro" id="IPR028098">
    <property type="entry name" value="Glyco_trans_4-like_N"/>
</dbReference>
<organism evidence="4 5">
    <name type="scientific">Streptomyces jeddahensis</name>
    <dbReference type="NCBI Taxonomy" id="1716141"/>
    <lineage>
        <taxon>Bacteria</taxon>
        <taxon>Bacillati</taxon>
        <taxon>Actinomycetota</taxon>
        <taxon>Actinomycetes</taxon>
        <taxon>Kitasatosporales</taxon>
        <taxon>Streptomycetaceae</taxon>
        <taxon>Streptomyces</taxon>
    </lineage>
</organism>
<evidence type="ECO:0000256" key="1">
    <source>
        <dbReference type="ARBA" id="ARBA00022676"/>
    </source>
</evidence>
<dbReference type="GO" id="GO:0016757">
    <property type="term" value="F:glycosyltransferase activity"/>
    <property type="evidence" value="ECO:0007669"/>
    <property type="project" value="UniProtKB-KW"/>
</dbReference>
<dbReference type="CDD" id="cd03801">
    <property type="entry name" value="GT4_PimA-like"/>
    <property type="match status" value="1"/>
</dbReference>
<dbReference type="SUPFAM" id="SSF53756">
    <property type="entry name" value="UDP-Glycosyltransferase/glycogen phosphorylase"/>
    <property type="match status" value="1"/>
</dbReference>
<dbReference type="AlphaFoldDB" id="A0A177HEX1"/>
<dbReference type="GO" id="GO:1901137">
    <property type="term" value="P:carbohydrate derivative biosynthetic process"/>
    <property type="evidence" value="ECO:0007669"/>
    <property type="project" value="UniProtKB-ARBA"/>
</dbReference>
<keyword evidence="5" id="KW-1185">Reference proteome</keyword>
<dbReference type="Pfam" id="PF13692">
    <property type="entry name" value="Glyco_trans_1_4"/>
    <property type="match status" value="1"/>
</dbReference>
<dbReference type="PATRIC" id="fig|1716141.3.peg.7480"/>
<dbReference type="Gene3D" id="3.40.50.2000">
    <property type="entry name" value="Glycogen Phosphorylase B"/>
    <property type="match status" value="2"/>
</dbReference>
<gene>
    <name evidence="4" type="ORF">STSP_70690</name>
</gene>
<evidence type="ECO:0000256" key="2">
    <source>
        <dbReference type="ARBA" id="ARBA00022679"/>
    </source>
</evidence>
<comment type="caution">
    <text evidence="4">The sequence shown here is derived from an EMBL/GenBank/DDBJ whole genome shotgun (WGS) entry which is preliminary data.</text>
</comment>
<dbReference type="RefSeq" id="WP_232789912.1">
    <property type="nucleotide sequence ID" value="NZ_LOHS01000194.1"/>
</dbReference>
<dbReference type="STRING" id="1716141.STSP_70690"/>
<dbReference type="PANTHER" id="PTHR45947">
    <property type="entry name" value="SULFOQUINOVOSYL TRANSFERASE SQD2"/>
    <property type="match status" value="1"/>
</dbReference>
<dbReference type="Pfam" id="PF13439">
    <property type="entry name" value="Glyco_transf_4"/>
    <property type="match status" value="1"/>
</dbReference>
<keyword evidence="2" id="KW-0808">Transferase</keyword>
<keyword evidence="1" id="KW-0328">Glycosyltransferase</keyword>
<name>A0A177HEX1_9ACTN</name>